<name>A0ABN6YZZ9_9BACE</name>
<accession>A0ABN6YZZ9</accession>
<dbReference type="Proteomes" id="UP001496674">
    <property type="component" value="Chromosome"/>
</dbReference>
<proteinExistence type="predicted"/>
<protein>
    <submittedName>
        <fullName evidence="1">Uncharacterized protein</fullName>
    </submittedName>
</protein>
<sequence length="949" mass="104531">MKQTTHYTQIKQYFRKSLTTLLALFLITISLNAQNQGSYSDYLKYALQKIPAFKTFHGEDSIPHYFLQLYTGPSYSLVPNPKYGLKHPGLETGLALGKWFTPIHGARVGLFGRYYKFANGKRTSEIGTSLDYLMNFSALAGDFNAKRKFELVGVAGGEYFFPPFKEGYNGAWGIRTGLQARLAAGYGNVFFMEPRIGIYSDNMDFMDSWRGYNIAGSLVAGVEFRSIPRNIRSVKPFSSSTFKENSFLFSGLGLGGQLVPGGSDMSNFVGGSFFAGAGRWFSPLSGARLTGMGAVFKYPVTKYKVSTIGAMADYLFNVSNAFYGYEPNRTFSLIATGGAGYQYVKSKHDKNLFVLGAGMQASLRLNDEMRFFVEPRLNFSPLDYYTSGTNDYRGTRSNFMVNAGLELYANPMHIKGERNRLISESWLDNTFVGLTFGANSPLKQAAFFKVDVDPRVGGYLGKWFTGTSGVRLSADVARLWKSKTAPNGKIATISADYLLNISSLMNGYDPQRSFELIGVAGANLAFRSTSLTSRSYLGGELALQGLWNLTPSFGIFLEPQMRLYGNRFSESNIRFAEMDCVAALMTGINVRLNNCTKEQRTLFKKEDKNHKYFTLSAGTAFLATHIRRPNAFGISGQMAMGNWINPVAGWRIGVSGEYKQEKGVKYVYAGTEADYMVSLSTMALGYDPERRINLNAFAGVNVGLDYERSTMGFAPGISAGGQLLFKASSTTDFFVEPKLTVRSTLRNNPDQAARGMMNVHVGMNYKFSSENIGRSEEFKTDEHYKYFVSATLGAGGFGRSYYGKFYSKNVTGMFGAAVGKRVTPVSYLRFGVNGKSFRNAANGDKVNVAALNADYLMNLSVLGAGYDKDRKLELLGVLGGTLNFASSDMLGSSVPLGVKAGLQGKLNLSPRVDLTMEPTMNWYNKPLDGSTARRGKASAEVYVGVNYKF</sequence>
<dbReference type="EMBL" id="AP028055">
    <property type="protein sequence ID" value="BEG97923.1"/>
    <property type="molecule type" value="Genomic_DNA"/>
</dbReference>
<evidence type="ECO:0000313" key="1">
    <source>
        <dbReference type="EMBL" id="BEG97923.1"/>
    </source>
</evidence>
<evidence type="ECO:0000313" key="2">
    <source>
        <dbReference type="Proteomes" id="UP001496674"/>
    </source>
</evidence>
<dbReference type="RefSeq" id="WP_353332408.1">
    <property type="nucleotide sequence ID" value="NZ_AP028055.1"/>
</dbReference>
<keyword evidence="2" id="KW-1185">Reference proteome</keyword>
<organism evidence="1 2">
    <name type="scientific">Bacteroides sedimenti</name>
    <dbReference type="NCBI Taxonomy" id="2136147"/>
    <lineage>
        <taxon>Bacteria</taxon>
        <taxon>Pseudomonadati</taxon>
        <taxon>Bacteroidota</taxon>
        <taxon>Bacteroidia</taxon>
        <taxon>Bacteroidales</taxon>
        <taxon>Bacteroidaceae</taxon>
        <taxon>Bacteroides</taxon>
    </lineage>
</organism>
<gene>
    <name evidence="1" type="ORF">BSYN_01880</name>
</gene>
<reference evidence="1 2" key="1">
    <citation type="submission" date="2023-04" db="EMBL/GenBank/DDBJ databases">
        <title>Draft genome sequence of acteroides sedimenti strain YN3PY1.</title>
        <authorList>
            <person name="Yoshida N."/>
        </authorList>
    </citation>
    <scope>NUCLEOTIDE SEQUENCE [LARGE SCALE GENOMIC DNA]</scope>
    <source>
        <strain evidence="1 2">YN3PY1</strain>
    </source>
</reference>